<organism evidence="1 2">
    <name type="scientific">Phaseolus coccineus</name>
    <name type="common">Scarlet runner bean</name>
    <name type="synonym">Phaseolus multiflorus</name>
    <dbReference type="NCBI Taxonomy" id="3886"/>
    <lineage>
        <taxon>Eukaryota</taxon>
        <taxon>Viridiplantae</taxon>
        <taxon>Streptophyta</taxon>
        <taxon>Embryophyta</taxon>
        <taxon>Tracheophyta</taxon>
        <taxon>Spermatophyta</taxon>
        <taxon>Magnoliopsida</taxon>
        <taxon>eudicotyledons</taxon>
        <taxon>Gunneridae</taxon>
        <taxon>Pentapetalae</taxon>
        <taxon>rosids</taxon>
        <taxon>fabids</taxon>
        <taxon>Fabales</taxon>
        <taxon>Fabaceae</taxon>
        <taxon>Papilionoideae</taxon>
        <taxon>50 kb inversion clade</taxon>
        <taxon>NPAAA clade</taxon>
        <taxon>indigoferoid/millettioid clade</taxon>
        <taxon>Phaseoleae</taxon>
        <taxon>Phaseolus</taxon>
    </lineage>
</organism>
<proteinExistence type="predicted"/>
<gene>
    <name evidence="1" type="ORF">VNO80_26629</name>
</gene>
<dbReference type="EMBL" id="JAYMYR010000010">
    <property type="protein sequence ID" value="KAK7334863.1"/>
    <property type="molecule type" value="Genomic_DNA"/>
</dbReference>
<sequence>MLVNRRGSPKSIFFILIKVHTLYPLERLWGQKGVGSQKSSERKNLVNPVIVNKGFVLALCIGQAAEN</sequence>
<dbReference type="Proteomes" id="UP001374584">
    <property type="component" value="Unassembled WGS sequence"/>
</dbReference>
<name>A0AAN9QKN8_PHACN</name>
<reference evidence="1 2" key="1">
    <citation type="submission" date="2024-01" db="EMBL/GenBank/DDBJ databases">
        <title>The genomes of 5 underutilized Papilionoideae crops provide insights into root nodulation and disease resistanc.</title>
        <authorList>
            <person name="Jiang F."/>
        </authorList>
    </citation>
    <scope>NUCLEOTIDE SEQUENCE [LARGE SCALE GENOMIC DNA]</scope>
    <source>
        <strain evidence="1">JINMINGXINNONG_FW02</strain>
        <tissue evidence="1">Leaves</tissue>
    </source>
</reference>
<evidence type="ECO:0000313" key="2">
    <source>
        <dbReference type="Proteomes" id="UP001374584"/>
    </source>
</evidence>
<evidence type="ECO:0000313" key="1">
    <source>
        <dbReference type="EMBL" id="KAK7334863.1"/>
    </source>
</evidence>
<dbReference type="AlphaFoldDB" id="A0AAN9QKN8"/>
<accession>A0AAN9QKN8</accession>
<protein>
    <submittedName>
        <fullName evidence="1">Uncharacterized protein</fullName>
    </submittedName>
</protein>
<keyword evidence="2" id="KW-1185">Reference proteome</keyword>
<comment type="caution">
    <text evidence="1">The sequence shown here is derived from an EMBL/GenBank/DDBJ whole genome shotgun (WGS) entry which is preliminary data.</text>
</comment>